<evidence type="ECO:0000313" key="2">
    <source>
        <dbReference type="Proteomes" id="UP000612585"/>
    </source>
</evidence>
<dbReference type="Proteomes" id="UP000612585">
    <property type="component" value="Unassembled WGS sequence"/>
</dbReference>
<dbReference type="SUPFAM" id="SSF53335">
    <property type="entry name" value="S-adenosyl-L-methionine-dependent methyltransferases"/>
    <property type="match status" value="1"/>
</dbReference>
<dbReference type="InterPro" id="IPR029063">
    <property type="entry name" value="SAM-dependent_MTases_sf"/>
</dbReference>
<evidence type="ECO:0008006" key="3">
    <source>
        <dbReference type="Google" id="ProtNLM"/>
    </source>
</evidence>
<dbReference type="EMBL" id="BOPG01000088">
    <property type="protein sequence ID" value="GIJ63100.1"/>
    <property type="molecule type" value="Genomic_DNA"/>
</dbReference>
<evidence type="ECO:0000313" key="1">
    <source>
        <dbReference type="EMBL" id="GIJ63100.1"/>
    </source>
</evidence>
<organism evidence="1 2">
    <name type="scientific">Virgisporangium aurantiacum</name>
    <dbReference type="NCBI Taxonomy" id="175570"/>
    <lineage>
        <taxon>Bacteria</taxon>
        <taxon>Bacillati</taxon>
        <taxon>Actinomycetota</taxon>
        <taxon>Actinomycetes</taxon>
        <taxon>Micromonosporales</taxon>
        <taxon>Micromonosporaceae</taxon>
        <taxon>Virgisporangium</taxon>
    </lineage>
</organism>
<keyword evidence="2" id="KW-1185">Reference proteome</keyword>
<reference evidence="1" key="1">
    <citation type="submission" date="2021-01" db="EMBL/GenBank/DDBJ databases">
        <title>Whole genome shotgun sequence of Virgisporangium aurantiacum NBRC 16421.</title>
        <authorList>
            <person name="Komaki H."/>
            <person name="Tamura T."/>
        </authorList>
    </citation>
    <scope>NUCLEOTIDE SEQUENCE</scope>
    <source>
        <strain evidence="1">NBRC 16421</strain>
    </source>
</reference>
<accession>A0A8J4E5I3</accession>
<protein>
    <recommendedName>
        <fullName evidence="3">S-adenosyl methyltransferase</fullName>
    </recommendedName>
</protein>
<dbReference type="InterPro" id="IPR006764">
    <property type="entry name" value="SAM_dep_MeTrfase_SAV2177_type"/>
</dbReference>
<proteinExistence type="predicted"/>
<dbReference type="PIRSF" id="PIRSF017393">
    <property type="entry name" value="MTase_SAV2177"/>
    <property type="match status" value="1"/>
</dbReference>
<dbReference type="Gene3D" id="3.40.50.150">
    <property type="entry name" value="Vaccinia Virus protein VP39"/>
    <property type="match status" value="1"/>
</dbReference>
<sequence>MRTDPYGPPKLDMSVPHPARRYNYWLGGKDNYAADRKSGDAIAEAYPSVASAAIANREFLKRATGFLAAECGVRQFLDIGTGLPTADNTHEVAQSIAPESRIVYVDNDPLVMVHARALLTSSPEGKTAYIENDLRNPKAILTSPELFATLDLSQPVAVMLVAILHFLSDDEQPQEIVRELMDAMPVGSYLAMSHATYDPLDAPTRARLRRIVRRNKDDPFRDRRRRHVAALLAGLDLVEPGLVPVADWRPDPDSVPVAFADAAVYAALARKT</sequence>
<dbReference type="AlphaFoldDB" id="A0A8J4E5I3"/>
<comment type="caution">
    <text evidence="1">The sequence shown here is derived from an EMBL/GenBank/DDBJ whole genome shotgun (WGS) entry which is preliminary data.</text>
</comment>
<name>A0A8J4E5I3_9ACTN</name>
<gene>
    <name evidence="1" type="ORF">Vau01_106160</name>
</gene>
<dbReference type="Pfam" id="PF04672">
    <property type="entry name" value="Methyltransf_19"/>
    <property type="match status" value="1"/>
</dbReference>